<dbReference type="Gene3D" id="3.40.50.1010">
    <property type="entry name" value="5'-nuclease"/>
    <property type="match status" value="1"/>
</dbReference>
<feature type="domain" description="PIN" evidence="8">
    <location>
        <begin position="2"/>
        <end position="137"/>
    </location>
</feature>
<dbReference type="CDD" id="cd09881">
    <property type="entry name" value="PIN_VapC4-5_FitB-like"/>
    <property type="match status" value="1"/>
</dbReference>
<dbReference type="SUPFAM" id="SSF88723">
    <property type="entry name" value="PIN domain-like"/>
    <property type="match status" value="1"/>
</dbReference>
<evidence type="ECO:0000313" key="10">
    <source>
        <dbReference type="Proteomes" id="UP000234966"/>
    </source>
</evidence>
<keyword evidence="6" id="KW-0460">Magnesium</keyword>
<evidence type="ECO:0000259" key="8">
    <source>
        <dbReference type="Pfam" id="PF01850"/>
    </source>
</evidence>
<organism evidence="9 10">
    <name type="scientific">Fischerella thermalis CCMEE 5330</name>
    <dbReference type="NCBI Taxonomy" id="2019670"/>
    <lineage>
        <taxon>Bacteria</taxon>
        <taxon>Bacillati</taxon>
        <taxon>Cyanobacteriota</taxon>
        <taxon>Cyanophyceae</taxon>
        <taxon>Nostocales</taxon>
        <taxon>Hapalosiphonaceae</taxon>
        <taxon>Fischerella</taxon>
    </lineage>
</organism>
<comment type="caution">
    <text evidence="9">The sequence shown here is derived from an EMBL/GenBank/DDBJ whole genome shotgun (WGS) entry which is preliminary data.</text>
</comment>
<dbReference type="InterPro" id="IPR029060">
    <property type="entry name" value="PIN-like_dom_sf"/>
</dbReference>
<keyword evidence="5" id="KW-0378">Hydrolase</keyword>
<evidence type="ECO:0000256" key="6">
    <source>
        <dbReference type="ARBA" id="ARBA00022842"/>
    </source>
</evidence>
<dbReference type="PANTHER" id="PTHR33653">
    <property type="entry name" value="RIBONUCLEASE VAPC2"/>
    <property type="match status" value="1"/>
</dbReference>
<gene>
    <name evidence="9" type="ORF">CEN41_00585</name>
</gene>
<comment type="cofactor">
    <cofactor evidence="1">
        <name>Mg(2+)</name>
        <dbReference type="ChEBI" id="CHEBI:18420"/>
    </cofactor>
</comment>
<dbReference type="RefSeq" id="WP_102206002.1">
    <property type="nucleotide sequence ID" value="NZ_NMQI01000018.1"/>
</dbReference>
<protein>
    <submittedName>
        <fullName evidence="9">PIN domain nuclease</fullName>
    </submittedName>
</protein>
<evidence type="ECO:0000256" key="5">
    <source>
        <dbReference type="ARBA" id="ARBA00022801"/>
    </source>
</evidence>
<evidence type="ECO:0000256" key="1">
    <source>
        <dbReference type="ARBA" id="ARBA00001946"/>
    </source>
</evidence>
<evidence type="ECO:0000256" key="4">
    <source>
        <dbReference type="ARBA" id="ARBA00022723"/>
    </source>
</evidence>
<proteinExistence type="inferred from homology"/>
<dbReference type="InterPro" id="IPR050556">
    <property type="entry name" value="Type_II_TA_system_RNase"/>
</dbReference>
<comment type="similarity">
    <text evidence="7">Belongs to the PINc/VapC protein family.</text>
</comment>
<keyword evidence="3" id="KW-0540">Nuclease</keyword>
<reference evidence="9 10" key="1">
    <citation type="submission" date="2017-07" db="EMBL/GenBank/DDBJ databases">
        <title>Genomes of Fischerella (Mastigocladus) sp. strains.</title>
        <authorList>
            <person name="Miller S.R."/>
        </authorList>
    </citation>
    <scope>NUCLEOTIDE SEQUENCE [LARGE SCALE GENOMIC DNA]</scope>
    <source>
        <strain evidence="9 10">CCMEE 5330</strain>
    </source>
</reference>
<dbReference type="GO" id="GO:0016787">
    <property type="term" value="F:hydrolase activity"/>
    <property type="evidence" value="ECO:0007669"/>
    <property type="project" value="UniProtKB-KW"/>
</dbReference>
<dbReference type="AlphaFoldDB" id="A0A2N6MPJ1"/>
<keyword evidence="4" id="KW-0479">Metal-binding</keyword>
<dbReference type="GO" id="GO:0004518">
    <property type="term" value="F:nuclease activity"/>
    <property type="evidence" value="ECO:0007669"/>
    <property type="project" value="UniProtKB-KW"/>
</dbReference>
<accession>A0A2N6MPJ1</accession>
<sequence length="149" mass="17213">MYLLDTNHCSAIILGETNVIRRISEVGESNIFTCVIVQGELRYMMERSQQKETNIARLIEFLEDISIYRIDEYTADLYGQLKTDLFNQFAPKEKSKRRKTKITDLGFGENDLWIAAIALQHNLTIVSADSDFQRIKEVKTLSVESWLTS</sequence>
<evidence type="ECO:0000256" key="2">
    <source>
        <dbReference type="ARBA" id="ARBA00022649"/>
    </source>
</evidence>
<dbReference type="GO" id="GO:0046872">
    <property type="term" value="F:metal ion binding"/>
    <property type="evidence" value="ECO:0007669"/>
    <property type="project" value="UniProtKB-KW"/>
</dbReference>
<name>A0A2N6MPJ1_9CYAN</name>
<evidence type="ECO:0000256" key="3">
    <source>
        <dbReference type="ARBA" id="ARBA00022722"/>
    </source>
</evidence>
<keyword evidence="2" id="KW-1277">Toxin-antitoxin system</keyword>
<dbReference type="Pfam" id="PF01850">
    <property type="entry name" value="PIN"/>
    <property type="match status" value="1"/>
</dbReference>
<dbReference type="InterPro" id="IPR002716">
    <property type="entry name" value="PIN_dom"/>
</dbReference>
<dbReference type="PANTHER" id="PTHR33653:SF1">
    <property type="entry name" value="RIBONUCLEASE VAPC2"/>
    <property type="match status" value="1"/>
</dbReference>
<dbReference type="EMBL" id="NMQI01000018">
    <property type="protein sequence ID" value="PMB48671.1"/>
    <property type="molecule type" value="Genomic_DNA"/>
</dbReference>
<evidence type="ECO:0000256" key="7">
    <source>
        <dbReference type="ARBA" id="ARBA00038093"/>
    </source>
</evidence>
<evidence type="ECO:0000313" key="9">
    <source>
        <dbReference type="EMBL" id="PMB48671.1"/>
    </source>
</evidence>
<dbReference type="Proteomes" id="UP000234966">
    <property type="component" value="Unassembled WGS sequence"/>
</dbReference>